<dbReference type="EMBL" id="CAXLJM020000124">
    <property type="protein sequence ID" value="CAL8138740.1"/>
    <property type="molecule type" value="Genomic_DNA"/>
</dbReference>
<evidence type="ECO:0008006" key="4">
    <source>
        <dbReference type="Google" id="ProtNLM"/>
    </source>
</evidence>
<name>A0ABP1RYH8_9HEXA</name>
<evidence type="ECO:0000313" key="3">
    <source>
        <dbReference type="Proteomes" id="UP001642540"/>
    </source>
</evidence>
<keyword evidence="3" id="KW-1185">Reference proteome</keyword>
<dbReference type="PANTHER" id="PTHR15256">
    <property type="entry name" value="INTEGRAL MEMBRANE PROTEIN DGCR2/IDD"/>
    <property type="match status" value="1"/>
</dbReference>
<gene>
    <name evidence="2" type="ORF">ODALV1_LOCUS27509</name>
</gene>
<feature type="transmembrane region" description="Helical" evidence="1">
    <location>
        <begin position="98"/>
        <end position="120"/>
    </location>
</feature>
<evidence type="ECO:0000256" key="1">
    <source>
        <dbReference type="SAM" id="Phobius"/>
    </source>
</evidence>
<dbReference type="InterPro" id="IPR042378">
    <property type="entry name" value="IDD"/>
</dbReference>
<protein>
    <recommendedName>
        <fullName evidence="4">Integral membrane protein DGCR2/IDD</fullName>
    </recommendedName>
</protein>
<accession>A0ABP1RYH8</accession>
<dbReference type="Proteomes" id="UP001642540">
    <property type="component" value="Unassembled WGS sequence"/>
</dbReference>
<comment type="caution">
    <text evidence="2">The sequence shown here is derived from an EMBL/GenBank/DDBJ whole genome shotgun (WGS) entry which is preliminary data.</text>
</comment>
<reference evidence="2 3" key="1">
    <citation type="submission" date="2024-08" db="EMBL/GenBank/DDBJ databases">
        <authorList>
            <person name="Cucini C."/>
            <person name="Frati F."/>
        </authorList>
    </citation>
    <scope>NUCLEOTIDE SEQUENCE [LARGE SCALE GENOMIC DNA]</scope>
</reference>
<proteinExistence type="predicted"/>
<keyword evidence="1" id="KW-0812">Transmembrane</keyword>
<keyword evidence="1" id="KW-0472">Membrane</keyword>
<sequence length="137" mass="15570">MEQPLQDDCIDLHQKEKPNGTHFFQGPDNCTLCACDEWEPKFCKAELCSPPLGCKSFKVGNSCCNFICLDEKVSLNKTDANEEGPCMSYYPVPIEYPILILVLATAVLVLGYVFVLYSSYRERQRRTQGRINTEDCE</sequence>
<keyword evidence="1" id="KW-1133">Transmembrane helix</keyword>
<evidence type="ECO:0000313" key="2">
    <source>
        <dbReference type="EMBL" id="CAL8138740.1"/>
    </source>
</evidence>
<organism evidence="2 3">
    <name type="scientific">Orchesella dallaii</name>
    <dbReference type="NCBI Taxonomy" id="48710"/>
    <lineage>
        <taxon>Eukaryota</taxon>
        <taxon>Metazoa</taxon>
        <taxon>Ecdysozoa</taxon>
        <taxon>Arthropoda</taxon>
        <taxon>Hexapoda</taxon>
        <taxon>Collembola</taxon>
        <taxon>Entomobryomorpha</taxon>
        <taxon>Entomobryoidea</taxon>
        <taxon>Orchesellidae</taxon>
        <taxon>Orchesellinae</taxon>
        <taxon>Orchesella</taxon>
    </lineage>
</organism>
<dbReference type="PANTHER" id="PTHR15256:SF6">
    <property type="entry name" value="INTEGRAL MEMBRANE PROTEIN DGCR2_IDD"/>
    <property type="match status" value="1"/>
</dbReference>